<organism evidence="1">
    <name type="scientific">marine sediment metagenome</name>
    <dbReference type="NCBI Taxonomy" id="412755"/>
    <lineage>
        <taxon>unclassified sequences</taxon>
        <taxon>metagenomes</taxon>
        <taxon>ecological metagenomes</taxon>
    </lineage>
</organism>
<name>A0A0F9MUQ3_9ZZZZ</name>
<evidence type="ECO:0000313" key="1">
    <source>
        <dbReference type="EMBL" id="KKN09499.1"/>
    </source>
</evidence>
<reference evidence="1" key="1">
    <citation type="journal article" date="2015" name="Nature">
        <title>Complex archaea that bridge the gap between prokaryotes and eukaryotes.</title>
        <authorList>
            <person name="Spang A."/>
            <person name="Saw J.H."/>
            <person name="Jorgensen S.L."/>
            <person name="Zaremba-Niedzwiedzka K."/>
            <person name="Martijn J."/>
            <person name="Lind A.E."/>
            <person name="van Eijk R."/>
            <person name="Schleper C."/>
            <person name="Guy L."/>
            <person name="Ettema T.J."/>
        </authorList>
    </citation>
    <scope>NUCLEOTIDE SEQUENCE</scope>
</reference>
<dbReference type="AlphaFoldDB" id="A0A0F9MUQ3"/>
<comment type="caution">
    <text evidence="1">The sequence shown here is derived from an EMBL/GenBank/DDBJ whole genome shotgun (WGS) entry which is preliminary data.</text>
</comment>
<protein>
    <submittedName>
        <fullName evidence="1">Uncharacterized protein</fullName>
    </submittedName>
</protein>
<proteinExistence type="predicted"/>
<accession>A0A0F9MUQ3</accession>
<gene>
    <name evidence="1" type="ORF">LCGC14_1045840</name>
</gene>
<dbReference type="EMBL" id="LAZR01004341">
    <property type="protein sequence ID" value="KKN09499.1"/>
    <property type="molecule type" value="Genomic_DNA"/>
</dbReference>
<feature type="non-terminal residue" evidence="1">
    <location>
        <position position="1"/>
    </location>
</feature>
<sequence length="47" mass="5507">SLGVAKLFDGYWSLDWSMDHAGNWWVIDMAEGDRSYHWPDCKCVSDR</sequence>